<dbReference type="AlphaFoldDB" id="A0A5A7UVT4"/>
<organism evidence="2 3">
    <name type="scientific">Cucumis melo var. makuwa</name>
    <name type="common">Oriental melon</name>
    <dbReference type="NCBI Taxonomy" id="1194695"/>
    <lineage>
        <taxon>Eukaryota</taxon>
        <taxon>Viridiplantae</taxon>
        <taxon>Streptophyta</taxon>
        <taxon>Embryophyta</taxon>
        <taxon>Tracheophyta</taxon>
        <taxon>Spermatophyta</taxon>
        <taxon>Magnoliopsida</taxon>
        <taxon>eudicotyledons</taxon>
        <taxon>Gunneridae</taxon>
        <taxon>Pentapetalae</taxon>
        <taxon>rosids</taxon>
        <taxon>fabids</taxon>
        <taxon>Cucurbitales</taxon>
        <taxon>Cucurbitaceae</taxon>
        <taxon>Benincaseae</taxon>
        <taxon>Cucumis</taxon>
    </lineage>
</organism>
<dbReference type="EMBL" id="SSTE01006917">
    <property type="protein sequence ID" value="KAA0057659.1"/>
    <property type="molecule type" value="Genomic_DNA"/>
</dbReference>
<reference evidence="2 3" key="1">
    <citation type="submission" date="2019-08" db="EMBL/GenBank/DDBJ databases">
        <title>Draft genome sequences of two oriental melons (Cucumis melo L. var makuwa).</title>
        <authorList>
            <person name="Kwon S.-Y."/>
        </authorList>
    </citation>
    <scope>NUCLEOTIDE SEQUENCE [LARGE SCALE GENOMIC DNA]</scope>
    <source>
        <strain evidence="3">cv. SW 3</strain>
        <tissue evidence="2">Leaf</tissue>
    </source>
</reference>
<protein>
    <submittedName>
        <fullName evidence="2">Uncharacterized protein</fullName>
    </submittedName>
</protein>
<name>A0A5A7UVT4_CUCMM</name>
<gene>
    <name evidence="2" type="ORF">E6C27_scaffold48291G00080</name>
</gene>
<feature type="region of interest" description="Disordered" evidence="1">
    <location>
        <begin position="21"/>
        <end position="49"/>
    </location>
</feature>
<sequence length="106" mass="12023">MKWGDLVQGSRTREIGIQYRDQSVDPRSGKRHRISNSVPGITESGRQYSKQKTEFHRFPKLDPALAGSKPRDRGLELLRALLCSSALRKECCLWLPMLSCSGFALF</sequence>
<evidence type="ECO:0000313" key="3">
    <source>
        <dbReference type="Proteomes" id="UP000321393"/>
    </source>
</evidence>
<evidence type="ECO:0000256" key="1">
    <source>
        <dbReference type="SAM" id="MobiDB-lite"/>
    </source>
</evidence>
<comment type="caution">
    <text evidence="2">The sequence shown here is derived from an EMBL/GenBank/DDBJ whole genome shotgun (WGS) entry which is preliminary data.</text>
</comment>
<proteinExistence type="predicted"/>
<feature type="compositionally biased region" description="Polar residues" evidence="1">
    <location>
        <begin position="35"/>
        <end position="49"/>
    </location>
</feature>
<evidence type="ECO:0000313" key="2">
    <source>
        <dbReference type="EMBL" id="KAA0057659.1"/>
    </source>
</evidence>
<accession>A0A5A7UVT4</accession>
<dbReference type="Proteomes" id="UP000321393">
    <property type="component" value="Unassembled WGS sequence"/>
</dbReference>